<name>A0ABW1ZFM1_9BACT</name>
<accession>A0ABW1ZFM1</accession>
<dbReference type="InterPro" id="IPR027417">
    <property type="entry name" value="P-loop_NTPase"/>
</dbReference>
<keyword evidence="6" id="KW-1185">Reference proteome</keyword>
<evidence type="ECO:0000256" key="1">
    <source>
        <dbReference type="ARBA" id="ARBA00022448"/>
    </source>
</evidence>
<dbReference type="Proteomes" id="UP001596391">
    <property type="component" value="Unassembled WGS sequence"/>
</dbReference>
<evidence type="ECO:0000313" key="6">
    <source>
        <dbReference type="Proteomes" id="UP001596391"/>
    </source>
</evidence>
<reference evidence="6" key="1">
    <citation type="journal article" date="2019" name="Int. J. Syst. Evol. Microbiol.">
        <title>The Global Catalogue of Microorganisms (GCM) 10K type strain sequencing project: providing services to taxonomists for standard genome sequencing and annotation.</title>
        <authorList>
            <consortium name="The Broad Institute Genomics Platform"/>
            <consortium name="The Broad Institute Genome Sequencing Center for Infectious Disease"/>
            <person name="Wu L."/>
            <person name="Ma J."/>
        </authorList>
    </citation>
    <scope>NUCLEOTIDE SEQUENCE [LARGE SCALE GENOMIC DNA]</scope>
    <source>
        <strain evidence="6">CGMCC 1.16026</strain>
    </source>
</reference>
<dbReference type="PANTHER" id="PTHR42781">
    <property type="entry name" value="SPERMIDINE/PUTRESCINE IMPORT ATP-BINDING PROTEIN POTA"/>
    <property type="match status" value="1"/>
</dbReference>
<keyword evidence="3 5" id="KW-0067">ATP-binding</keyword>
<dbReference type="PANTHER" id="PTHR42781:SF4">
    <property type="entry name" value="SPERMIDINE_PUTRESCINE IMPORT ATP-BINDING PROTEIN POTA"/>
    <property type="match status" value="1"/>
</dbReference>
<organism evidence="5 6">
    <name type="scientific">Granulicella cerasi</name>
    <dbReference type="NCBI Taxonomy" id="741063"/>
    <lineage>
        <taxon>Bacteria</taxon>
        <taxon>Pseudomonadati</taxon>
        <taxon>Acidobacteriota</taxon>
        <taxon>Terriglobia</taxon>
        <taxon>Terriglobales</taxon>
        <taxon>Acidobacteriaceae</taxon>
        <taxon>Granulicella</taxon>
    </lineage>
</organism>
<evidence type="ECO:0000259" key="4">
    <source>
        <dbReference type="PROSITE" id="PS50893"/>
    </source>
</evidence>
<dbReference type="PROSITE" id="PS50893">
    <property type="entry name" value="ABC_TRANSPORTER_2"/>
    <property type="match status" value="1"/>
</dbReference>
<dbReference type="InterPro" id="IPR050093">
    <property type="entry name" value="ABC_SmlMolc_Importer"/>
</dbReference>
<dbReference type="GO" id="GO:0005524">
    <property type="term" value="F:ATP binding"/>
    <property type="evidence" value="ECO:0007669"/>
    <property type="project" value="UniProtKB-KW"/>
</dbReference>
<protein>
    <submittedName>
        <fullName evidence="5">ATP-binding cassette domain-containing protein</fullName>
    </submittedName>
</protein>
<dbReference type="Pfam" id="PF00005">
    <property type="entry name" value="ABC_tran"/>
    <property type="match status" value="1"/>
</dbReference>
<sequence length="234" mass="25868">MPDRVHHQLTVKGRAGSVDLDVSLALTAPWTILFGPSGSGKSSLLRAAAGVLPALDVTFTRSNEALHARPTHLRQLAYAPQQAALFPHLSVRDNITFPLTIRDDRKQHETLAAQAIDLFRLRSLLDARPQELSGGEQRRVALARALTVPHAKLLMLDEPFTGFDRKLRDDLIPALQQWTRERNLPVLSVTHDVDEALLLNAEVIRLHGGCVTAHGPALEVLADERERLLANLQK</sequence>
<gene>
    <name evidence="5" type="ORF">ACFQBQ_18275</name>
</gene>
<dbReference type="InterPro" id="IPR003593">
    <property type="entry name" value="AAA+_ATPase"/>
</dbReference>
<keyword evidence="1" id="KW-0813">Transport</keyword>
<feature type="domain" description="ABC transporter" evidence="4">
    <location>
        <begin position="3"/>
        <end position="233"/>
    </location>
</feature>
<dbReference type="SMART" id="SM00382">
    <property type="entry name" value="AAA"/>
    <property type="match status" value="1"/>
</dbReference>
<keyword evidence="2" id="KW-0547">Nucleotide-binding</keyword>
<proteinExistence type="predicted"/>
<evidence type="ECO:0000256" key="3">
    <source>
        <dbReference type="ARBA" id="ARBA00022840"/>
    </source>
</evidence>
<evidence type="ECO:0000313" key="5">
    <source>
        <dbReference type="EMBL" id="MFC6647482.1"/>
    </source>
</evidence>
<dbReference type="InterPro" id="IPR017871">
    <property type="entry name" value="ABC_transporter-like_CS"/>
</dbReference>
<comment type="caution">
    <text evidence="5">The sequence shown here is derived from an EMBL/GenBank/DDBJ whole genome shotgun (WGS) entry which is preliminary data.</text>
</comment>
<dbReference type="PROSITE" id="PS00211">
    <property type="entry name" value="ABC_TRANSPORTER_1"/>
    <property type="match status" value="1"/>
</dbReference>
<evidence type="ECO:0000256" key="2">
    <source>
        <dbReference type="ARBA" id="ARBA00022741"/>
    </source>
</evidence>
<dbReference type="SUPFAM" id="SSF52540">
    <property type="entry name" value="P-loop containing nucleoside triphosphate hydrolases"/>
    <property type="match status" value="1"/>
</dbReference>
<dbReference type="InterPro" id="IPR003439">
    <property type="entry name" value="ABC_transporter-like_ATP-bd"/>
</dbReference>
<dbReference type="RefSeq" id="WP_263370624.1">
    <property type="nucleotide sequence ID" value="NZ_JAGSYD010000002.1"/>
</dbReference>
<dbReference type="Gene3D" id="3.40.50.300">
    <property type="entry name" value="P-loop containing nucleotide triphosphate hydrolases"/>
    <property type="match status" value="1"/>
</dbReference>
<dbReference type="EMBL" id="JBHSWI010000001">
    <property type="protein sequence ID" value="MFC6647482.1"/>
    <property type="molecule type" value="Genomic_DNA"/>
</dbReference>